<evidence type="ECO:0000256" key="3">
    <source>
        <dbReference type="ARBA" id="ARBA00022448"/>
    </source>
</evidence>
<evidence type="ECO:0000313" key="11">
    <source>
        <dbReference type="EMBL" id="GGB46951.1"/>
    </source>
</evidence>
<reference evidence="11" key="2">
    <citation type="submission" date="2020-09" db="EMBL/GenBank/DDBJ databases">
        <authorList>
            <person name="Sun Q."/>
            <person name="Zhou Y."/>
        </authorList>
    </citation>
    <scope>NUCLEOTIDE SEQUENCE</scope>
    <source>
        <strain evidence="11">CGMCC 1.12426</strain>
    </source>
</reference>
<keyword evidence="12" id="KW-1185">Reference proteome</keyword>
<dbReference type="Pfam" id="PF00005">
    <property type="entry name" value="ABC_tran"/>
    <property type="match status" value="1"/>
</dbReference>
<dbReference type="PANTHER" id="PTHR43297:SF14">
    <property type="entry name" value="ATPASE AAA-TYPE CORE DOMAIN-CONTAINING PROTEIN"/>
    <property type="match status" value="1"/>
</dbReference>
<dbReference type="Pfam" id="PF08352">
    <property type="entry name" value="oligo_HPY"/>
    <property type="match status" value="1"/>
</dbReference>
<dbReference type="CDD" id="cd03257">
    <property type="entry name" value="ABC_NikE_OppD_transporters"/>
    <property type="match status" value="1"/>
</dbReference>
<comment type="similarity">
    <text evidence="2">Belongs to the ABC transporter superfamily.</text>
</comment>
<dbReference type="PANTHER" id="PTHR43297">
    <property type="entry name" value="OLIGOPEPTIDE TRANSPORT ATP-BINDING PROTEIN APPD"/>
    <property type="match status" value="1"/>
</dbReference>
<evidence type="ECO:0000256" key="8">
    <source>
        <dbReference type="ARBA" id="ARBA00022967"/>
    </source>
</evidence>
<keyword evidence="4" id="KW-1003">Cell membrane</keyword>
<reference evidence="11" key="1">
    <citation type="journal article" date="2014" name="Int. J. Syst. Evol. Microbiol.">
        <title>Complete genome sequence of Corynebacterium casei LMG S-19264T (=DSM 44701T), isolated from a smear-ripened cheese.</title>
        <authorList>
            <consortium name="US DOE Joint Genome Institute (JGI-PGF)"/>
            <person name="Walter F."/>
            <person name="Albersmeier A."/>
            <person name="Kalinowski J."/>
            <person name="Ruckert C."/>
        </authorList>
    </citation>
    <scope>NUCLEOTIDE SEQUENCE</scope>
    <source>
        <strain evidence="11">CGMCC 1.12426</strain>
    </source>
</reference>
<evidence type="ECO:0000256" key="4">
    <source>
        <dbReference type="ARBA" id="ARBA00022475"/>
    </source>
</evidence>
<evidence type="ECO:0000313" key="12">
    <source>
        <dbReference type="Proteomes" id="UP000605148"/>
    </source>
</evidence>
<keyword evidence="7 11" id="KW-0067">ATP-binding</keyword>
<dbReference type="InterPro" id="IPR050388">
    <property type="entry name" value="ABC_Ni/Peptide_Import"/>
</dbReference>
<dbReference type="GO" id="GO:0016887">
    <property type="term" value="F:ATP hydrolysis activity"/>
    <property type="evidence" value="ECO:0007669"/>
    <property type="project" value="InterPro"/>
</dbReference>
<accession>A0A916TII5</accession>
<evidence type="ECO:0000256" key="6">
    <source>
        <dbReference type="ARBA" id="ARBA00022741"/>
    </source>
</evidence>
<dbReference type="InterPro" id="IPR003439">
    <property type="entry name" value="ABC_transporter-like_ATP-bd"/>
</dbReference>
<dbReference type="EMBL" id="BMFA01000005">
    <property type="protein sequence ID" value="GGB46951.1"/>
    <property type="molecule type" value="Genomic_DNA"/>
</dbReference>
<dbReference type="InterPro" id="IPR017871">
    <property type="entry name" value="ABC_transporter-like_CS"/>
</dbReference>
<proteinExistence type="inferred from homology"/>
<dbReference type="OrthoDB" id="7957282at2"/>
<comment type="caution">
    <text evidence="11">The sequence shown here is derived from an EMBL/GenBank/DDBJ whole genome shotgun (WGS) entry which is preliminary data.</text>
</comment>
<keyword evidence="8" id="KW-1278">Translocase</keyword>
<dbReference type="PROSITE" id="PS50893">
    <property type="entry name" value="ABC_TRANSPORTER_2"/>
    <property type="match status" value="1"/>
</dbReference>
<dbReference type="RefSeq" id="WP_150496019.1">
    <property type="nucleotide sequence ID" value="NZ_BMFA01000005.1"/>
</dbReference>
<dbReference type="AlphaFoldDB" id="A0A916TII5"/>
<protein>
    <submittedName>
        <fullName evidence="11">ABC transporter ATP-binding protein</fullName>
    </submittedName>
</protein>
<organism evidence="11 12">
    <name type="scientific">Roseibium aquae</name>
    <dbReference type="NCBI Taxonomy" id="1323746"/>
    <lineage>
        <taxon>Bacteria</taxon>
        <taxon>Pseudomonadati</taxon>
        <taxon>Pseudomonadota</taxon>
        <taxon>Alphaproteobacteria</taxon>
        <taxon>Hyphomicrobiales</taxon>
        <taxon>Stappiaceae</taxon>
        <taxon>Roseibium</taxon>
    </lineage>
</organism>
<dbReference type="FunFam" id="3.40.50.300:FF:000016">
    <property type="entry name" value="Oligopeptide ABC transporter ATP-binding component"/>
    <property type="match status" value="1"/>
</dbReference>
<name>A0A916TII5_9HYPH</name>
<dbReference type="SMART" id="SM00382">
    <property type="entry name" value="AAA"/>
    <property type="match status" value="1"/>
</dbReference>
<dbReference type="GO" id="GO:0015833">
    <property type="term" value="P:peptide transport"/>
    <property type="evidence" value="ECO:0007669"/>
    <property type="project" value="InterPro"/>
</dbReference>
<dbReference type="GO" id="GO:0005524">
    <property type="term" value="F:ATP binding"/>
    <property type="evidence" value="ECO:0007669"/>
    <property type="project" value="UniProtKB-KW"/>
</dbReference>
<dbReference type="GO" id="GO:0005886">
    <property type="term" value="C:plasma membrane"/>
    <property type="evidence" value="ECO:0007669"/>
    <property type="project" value="UniProtKB-SubCell"/>
</dbReference>
<keyword evidence="3" id="KW-0813">Transport</keyword>
<dbReference type="InterPro" id="IPR003593">
    <property type="entry name" value="AAA+_ATPase"/>
</dbReference>
<evidence type="ECO:0000256" key="1">
    <source>
        <dbReference type="ARBA" id="ARBA00004417"/>
    </source>
</evidence>
<keyword evidence="9" id="KW-0472">Membrane</keyword>
<evidence type="ECO:0000256" key="9">
    <source>
        <dbReference type="ARBA" id="ARBA00023136"/>
    </source>
</evidence>
<dbReference type="Gene3D" id="3.40.50.300">
    <property type="entry name" value="P-loop containing nucleotide triphosphate hydrolases"/>
    <property type="match status" value="1"/>
</dbReference>
<dbReference type="Proteomes" id="UP000605148">
    <property type="component" value="Unassembled WGS sequence"/>
</dbReference>
<sequence>MLSVKNLSISFDTDEGRITPVRDVSFFVPQGKTLGIVGESGSGKSVSTKALMRLLPGNAKLSPESEILYRTKTGHELAIHSLKPSSRELGRLRGGEIGMIFQEPMASFSPVYSVGNQMMEAIRLHRGVGKGEARAIALDMLNRVGISNAAHRIDQYSHEMSGGMRQRAMIALALSAGPALLIADEPTTALDVTIQAQVLELMRELQQDLGMSMIFITHDLGVIAQIADEVAVMYLGTIVERGATRDVLRAPKHPYTQGLLKAIPSINTLQQRLNPVPGDIPSPSERPSGCPFHTRCPDAIAGVCDRKPPREIAVSQTSAVRCWLHDQDARNAA</sequence>
<dbReference type="GO" id="GO:0055085">
    <property type="term" value="P:transmembrane transport"/>
    <property type="evidence" value="ECO:0007669"/>
    <property type="project" value="UniProtKB-ARBA"/>
</dbReference>
<evidence type="ECO:0000259" key="10">
    <source>
        <dbReference type="PROSITE" id="PS50893"/>
    </source>
</evidence>
<feature type="domain" description="ABC transporter" evidence="10">
    <location>
        <begin position="4"/>
        <end position="260"/>
    </location>
</feature>
<dbReference type="NCBIfam" id="TIGR01727">
    <property type="entry name" value="oligo_HPY"/>
    <property type="match status" value="1"/>
</dbReference>
<evidence type="ECO:0000256" key="2">
    <source>
        <dbReference type="ARBA" id="ARBA00005417"/>
    </source>
</evidence>
<gene>
    <name evidence="11" type="ORF">GCM10011316_18850</name>
</gene>
<dbReference type="PROSITE" id="PS00211">
    <property type="entry name" value="ABC_TRANSPORTER_1"/>
    <property type="match status" value="1"/>
</dbReference>
<dbReference type="InterPro" id="IPR027417">
    <property type="entry name" value="P-loop_NTPase"/>
</dbReference>
<evidence type="ECO:0000256" key="5">
    <source>
        <dbReference type="ARBA" id="ARBA00022519"/>
    </source>
</evidence>
<keyword evidence="5" id="KW-0997">Cell inner membrane</keyword>
<comment type="subcellular location">
    <subcellularLocation>
        <location evidence="1">Cell inner membrane</location>
        <topology evidence="1">Peripheral membrane protein</topology>
    </subcellularLocation>
</comment>
<keyword evidence="6" id="KW-0547">Nucleotide-binding</keyword>
<dbReference type="SUPFAM" id="SSF52540">
    <property type="entry name" value="P-loop containing nucleoside triphosphate hydrolases"/>
    <property type="match status" value="1"/>
</dbReference>
<dbReference type="InterPro" id="IPR013563">
    <property type="entry name" value="Oligopep_ABC_C"/>
</dbReference>
<evidence type="ECO:0000256" key="7">
    <source>
        <dbReference type="ARBA" id="ARBA00022840"/>
    </source>
</evidence>